<reference evidence="2 3" key="1">
    <citation type="journal article" date="2024" name="G3 (Bethesda)">
        <title>Genome assembly of Hibiscus sabdariffa L. provides insights into metabolisms of medicinal natural products.</title>
        <authorList>
            <person name="Kim T."/>
        </authorList>
    </citation>
    <scope>NUCLEOTIDE SEQUENCE [LARGE SCALE GENOMIC DNA]</scope>
    <source>
        <strain evidence="2">TK-2024</strain>
        <tissue evidence="2">Old leaves</tissue>
    </source>
</reference>
<evidence type="ECO:0000313" key="3">
    <source>
        <dbReference type="Proteomes" id="UP001472677"/>
    </source>
</evidence>
<accession>A0ABR2ASB9</accession>
<protein>
    <submittedName>
        <fullName evidence="2">Uncharacterized protein</fullName>
    </submittedName>
</protein>
<evidence type="ECO:0000256" key="1">
    <source>
        <dbReference type="SAM" id="MobiDB-lite"/>
    </source>
</evidence>
<comment type="caution">
    <text evidence="2">The sequence shown here is derived from an EMBL/GenBank/DDBJ whole genome shotgun (WGS) entry which is preliminary data.</text>
</comment>
<dbReference type="Proteomes" id="UP001472677">
    <property type="component" value="Unassembled WGS sequence"/>
</dbReference>
<name>A0ABR2ASB9_9ROSI</name>
<dbReference type="EMBL" id="JBBPBM010000349">
    <property type="protein sequence ID" value="KAK8496731.1"/>
    <property type="molecule type" value="Genomic_DNA"/>
</dbReference>
<gene>
    <name evidence="2" type="ORF">V6N12_019859</name>
</gene>
<keyword evidence="3" id="KW-1185">Reference proteome</keyword>
<organism evidence="2 3">
    <name type="scientific">Hibiscus sabdariffa</name>
    <name type="common">roselle</name>
    <dbReference type="NCBI Taxonomy" id="183260"/>
    <lineage>
        <taxon>Eukaryota</taxon>
        <taxon>Viridiplantae</taxon>
        <taxon>Streptophyta</taxon>
        <taxon>Embryophyta</taxon>
        <taxon>Tracheophyta</taxon>
        <taxon>Spermatophyta</taxon>
        <taxon>Magnoliopsida</taxon>
        <taxon>eudicotyledons</taxon>
        <taxon>Gunneridae</taxon>
        <taxon>Pentapetalae</taxon>
        <taxon>rosids</taxon>
        <taxon>malvids</taxon>
        <taxon>Malvales</taxon>
        <taxon>Malvaceae</taxon>
        <taxon>Malvoideae</taxon>
        <taxon>Hibiscus</taxon>
    </lineage>
</organism>
<evidence type="ECO:0000313" key="2">
    <source>
        <dbReference type="EMBL" id="KAK8496731.1"/>
    </source>
</evidence>
<sequence>MGTYDLYWRVPGTVLSRASVMPLRTDSDCMRLVNNLPRDRYIHVYLQEKRSIDDDEVEVEYEDEVEVEVEDEDEDELEVEVEDDDEVEVEVDECSN</sequence>
<feature type="region of interest" description="Disordered" evidence="1">
    <location>
        <begin position="63"/>
        <end position="96"/>
    </location>
</feature>
<proteinExistence type="predicted"/>